<keyword evidence="3 7" id="KW-0812">Transmembrane</keyword>
<evidence type="ECO:0000256" key="6">
    <source>
        <dbReference type="ARBA" id="ARBA00046103"/>
    </source>
</evidence>
<accession>H2ZG25</accession>
<dbReference type="PANTHER" id="PTHR12841:SF6">
    <property type="entry name" value="PROTEIN UNC-50 HOMOLOG"/>
    <property type="match status" value="1"/>
</dbReference>
<evidence type="ECO:0000256" key="7">
    <source>
        <dbReference type="SAM" id="Phobius"/>
    </source>
</evidence>
<evidence type="ECO:0000256" key="5">
    <source>
        <dbReference type="ARBA" id="ARBA00023136"/>
    </source>
</evidence>
<evidence type="ECO:0000313" key="8">
    <source>
        <dbReference type="Ensembl" id="ENSCSAVP00000016541.1"/>
    </source>
</evidence>
<dbReference type="HOGENOM" id="CLU_066239_0_0_1"/>
<dbReference type="Pfam" id="PF05216">
    <property type="entry name" value="UNC-50"/>
    <property type="match status" value="1"/>
</dbReference>
<dbReference type="OMA" id="YRNFMYR"/>
<evidence type="ECO:0000256" key="2">
    <source>
        <dbReference type="ARBA" id="ARBA00006293"/>
    </source>
</evidence>
<feature type="transmembrane region" description="Helical" evidence="7">
    <location>
        <begin position="136"/>
        <end position="158"/>
    </location>
</feature>
<comment type="subcellular location">
    <subcellularLocation>
        <location evidence="1">Membrane</location>
        <topology evidence="1">Multi-pass membrane protein</topology>
    </subcellularLocation>
</comment>
<dbReference type="STRING" id="51511.ENSCSAVP00000016541"/>
<keyword evidence="5 7" id="KW-0472">Membrane</keyword>
<reference evidence="8" key="3">
    <citation type="submission" date="2025-09" db="UniProtKB">
        <authorList>
            <consortium name="Ensembl"/>
        </authorList>
    </citation>
    <scope>IDENTIFICATION</scope>
</reference>
<sequence>MTSSYASPPGSVYSYATSTKSGRSISSRNSEFSYTVGENHGRNKLCNTAGEKSYKYLRRLIRFRQMDFEFALWQMMHLFVSPQKVYRNFQYRKQTKNQFARDDPAFLVLLSLCFCVTSVGFGLVMRLSVKEIFKLLLWVVFVDCIFVGIIIATIMWLLTNRFMVHMSRLGQDIEWAYAFDVHLNAFFPVLMILHCLQLFLINPLIDKEYFISTVVGNTFWLVALGYYIYITFLGYSVLPFVKKTVAILSALIVLFIAYFITLACRWNITRGLLWFYKHRV</sequence>
<dbReference type="Proteomes" id="UP000007875">
    <property type="component" value="Unassembled WGS sequence"/>
</dbReference>
<keyword evidence="9" id="KW-1185">Reference proteome</keyword>
<reference evidence="9" key="1">
    <citation type="submission" date="2003-08" db="EMBL/GenBank/DDBJ databases">
        <authorList>
            <person name="Birren B."/>
            <person name="Nusbaum C."/>
            <person name="Abebe A."/>
            <person name="Abouelleil A."/>
            <person name="Adekoya E."/>
            <person name="Ait-zahra M."/>
            <person name="Allen N."/>
            <person name="Allen T."/>
            <person name="An P."/>
            <person name="Anderson M."/>
            <person name="Anderson S."/>
            <person name="Arachchi H."/>
            <person name="Armbruster J."/>
            <person name="Bachantsang P."/>
            <person name="Baldwin J."/>
            <person name="Barry A."/>
            <person name="Bayul T."/>
            <person name="Blitshsteyn B."/>
            <person name="Bloom T."/>
            <person name="Blye J."/>
            <person name="Boguslavskiy L."/>
            <person name="Borowsky M."/>
            <person name="Boukhgalter B."/>
            <person name="Brunache A."/>
            <person name="Butler J."/>
            <person name="Calixte N."/>
            <person name="Calvo S."/>
            <person name="Camarata J."/>
            <person name="Campo K."/>
            <person name="Chang J."/>
            <person name="Cheshatsang Y."/>
            <person name="Citroen M."/>
            <person name="Collymore A."/>
            <person name="Considine T."/>
            <person name="Cook A."/>
            <person name="Cooke P."/>
            <person name="Corum B."/>
            <person name="Cuomo C."/>
            <person name="David R."/>
            <person name="Dawoe T."/>
            <person name="Degray S."/>
            <person name="Dodge S."/>
            <person name="Dooley K."/>
            <person name="Dorje P."/>
            <person name="Dorjee K."/>
            <person name="Dorris L."/>
            <person name="Duffey N."/>
            <person name="Dupes A."/>
            <person name="Elkins T."/>
            <person name="Engels R."/>
            <person name="Erickson J."/>
            <person name="Farina A."/>
            <person name="Faro S."/>
            <person name="Ferreira P."/>
            <person name="Fischer H."/>
            <person name="Fitzgerald M."/>
            <person name="Foley K."/>
            <person name="Gage D."/>
            <person name="Galagan J."/>
            <person name="Gearin G."/>
            <person name="Gnerre S."/>
            <person name="Gnirke A."/>
            <person name="Goyette A."/>
            <person name="Graham J."/>
            <person name="Grandbois E."/>
            <person name="Gyaltsen K."/>
            <person name="Hafez N."/>
            <person name="Hagopian D."/>
            <person name="Hagos B."/>
            <person name="Hall J."/>
            <person name="Hatcher B."/>
            <person name="Heller A."/>
            <person name="Higgins H."/>
            <person name="Honan T."/>
            <person name="Horn A."/>
            <person name="Houde N."/>
            <person name="Hughes L."/>
            <person name="Hulme W."/>
            <person name="Husby E."/>
            <person name="Iliev I."/>
            <person name="Jaffe D."/>
            <person name="Jones C."/>
            <person name="Kamal M."/>
            <person name="Kamat A."/>
            <person name="Kamvysselis M."/>
            <person name="Karlsson E."/>
            <person name="Kells C."/>
            <person name="Kieu A."/>
            <person name="Kisner P."/>
            <person name="Kodira C."/>
            <person name="Kulbokas E."/>
            <person name="Labutti K."/>
            <person name="Lama D."/>
            <person name="Landers T."/>
            <person name="Leger J."/>
            <person name="Levine S."/>
            <person name="Lewis D."/>
            <person name="Lewis T."/>
            <person name="Lindblad-toh K."/>
            <person name="Liu X."/>
            <person name="Lokyitsang T."/>
            <person name="Lokyitsang Y."/>
            <person name="Lucien O."/>
            <person name="Lui A."/>
            <person name="Ma L.J."/>
            <person name="Mabbitt R."/>
            <person name="Macdonald J."/>
            <person name="Maclean C."/>
            <person name="Major J."/>
            <person name="Manning J."/>
            <person name="Marabella R."/>
            <person name="Maru K."/>
            <person name="Matthews C."/>
            <person name="Mauceli E."/>
            <person name="Mccarthy M."/>
            <person name="Mcdonough S."/>
            <person name="Mcghee T."/>
            <person name="Meldrim J."/>
            <person name="Meneus L."/>
            <person name="Mesirov J."/>
            <person name="Mihalev A."/>
            <person name="Mihova T."/>
            <person name="Mikkelsen T."/>
            <person name="Mlenga V."/>
            <person name="Moru K."/>
            <person name="Mozes J."/>
            <person name="Mulrain L."/>
            <person name="Munson G."/>
            <person name="Naylor J."/>
            <person name="Newes C."/>
            <person name="Nguyen C."/>
            <person name="Nguyen N."/>
            <person name="Nguyen T."/>
            <person name="Nicol R."/>
            <person name="Nielsen C."/>
            <person name="Nizzari M."/>
            <person name="Norbu C."/>
            <person name="Norbu N."/>
            <person name="O'donnell P."/>
            <person name="Okoawo O."/>
            <person name="O'leary S."/>
            <person name="Omotosho B."/>
            <person name="O'neill K."/>
            <person name="Osman S."/>
            <person name="Parker S."/>
            <person name="Perrin D."/>
            <person name="Phunkhang P."/>
            <person name="Piqani B."/>
            <person name="Purcell S."/>
            <person name="Rachupka T."/>
            <person name="Ramasamy U."/>
            <person name="Rameau R."/>
            <person name="Ray V."/>
            <person name="Raymond C."/>
            <person name="Retta R."/>
            <person name="Richardson S."/>
            <person name="Rise C."/>
            <person name="Rodriguez J."/>
            <person name="Rogers J."/>
            <person name="Rogov P."/>
            <person name="Rutman M."/>
            <person name="Schupbach R."/>
            <person name="Seaman C."/>
            <person name="Settipalli S."/>
            <person name="Sharpe T."/>
            <person name="Sheridan J."/>
            <person name="Sherpa N."/>
            <person name="Shi J."/>
            <person name="Smirnov S."/>
            <person name="Smith C."/>
            <person name="Sougnez C."/>
            <person name="Spencer B."/>
            <person name="Stalker J."/>
            <person name="Stange-thomann N."/>
            <person name="Stavropoulos S."/>
            <person name="Stetson K."/>
            <person name="Stone C."/>
            <person name="Stone S."/>
            <person name="Stubbs M."/>
            <person name="Talamas J."/>
            <person name="Tchuinga P."/>
            <person name="Tenzing P."/>
            <person name="Tesfaye S."/>
            <person name="Theodore J."/>
            <person name="Thoulutsang Y."/>
            <person name="Topham K."/>
            <person name="Towey S."/>
            <person name="Tsamla T."/>
            <person name="Tsomo N."/>
            <person name="Vallee D."/>
            <person name="Vassiliev H."/>
            <person name="Venkataraman V."/>
            <person name="Vinson J."/>
            <person name="Vo A."/>
            <person name="Wade C."/>
            <person name="Wang S."/>
            <person name="Wangchuk T."/>
            <person name="Wangdi T."/>
            <person name="Whittaker C."/>
            <person name="Wilkinson J."/>
            <person name="Wu Y."/>
            <person name="Wyman D."/>
            <person name="Yadav S."/>
            <person name="Yang S."/>
            <person name="Yang X."/>
            <person name="Yeager S."/>
            <person name="Yee E."/>
            <person name="Young G."/>
            <person name="Zainoun J."/>
            <person name="Zembeck L."/>
            <person name="Zimmer A."/>
            <person name="Zody M."/>
            <person name="Lander E."/>
        </authorList>
    </citation>
    <scope>NUCLEOTIDE SEQUENCE [LARGE SCALE GENOMIC DNA]</scope>
</reference>
<feature type="transmembrane region" description="Helical" evidence="7">
    <location>
        <begin position="244"/>
        <end position="268"/>
    </location>
</feature>
<dbReference type="InterPro" id="IPR007881">
    <property type="entry name" value="UNC-50"/>
</dbReference>
<evidence type="ECO:0000256" key="1">
    <source>
        <dbReference type="ARBA" id="ARBA00004141"/>
    </source>
</evidence>
<dbReference type="Ensembl" id="ENSCSAVT00000016722.1">
    <property type="protein sequence ID" value="ENSCSAVP00000016541.1"/>
    <property type="gene ID" value="ENSCSAVG00000009727.1"/>
</dbReference>
<dbReference type="PANTHER" id="PTHR12841">
    <property type="entry name" value="PROTEIN UNC-50 HOMOLOG"/>
    <property type="match status" value="1"/>
</dbReference>
<evidence type="ECO:0000256" key="4">
    <source>
        <dbReference type="ARBA" id="ARBA00022989"/>
    </source>
</evidence>
<dbReference type="GO" id="GO:0000139">
    <property type="term" value="C:Golgi membrane"/>
    <property type="evidence" value="ECO:0007669"/>
    <property type="project" value="TreeGrafter"/>
</dbReference>
<comment type="function">
    <text evidence="6">Involved in the cell surface expression of neuronal nicotinic receptors. Binds RNA.</text>
</comment>
<proteinExistence type="inferred from homology"/>
<name>H2ZG25_CIOSA</name>
<evidence type="ECO:0000256" key="3">
    <source>
        <dbReference type="ARBA" id="ARBA00022692"/>
    </source>
</evidence>
<evidence type="ECO:0008006" key="10">
    <source>
        <dbReference type="Google" id="ProtNLM"/>
    </source>
</evidence>
<dbReference type="GeneTree" id="ENSGT00390000018553"/>
<reference evidence="8" key="2">
    <citation type="submission" date="2025-08" db="UniProtKB">
        <authorList>
            <consortium name="Ensembl"/>
        </authorList>
    </citation>
    <scope>IDENTIFICATION</scope>
</reference>
<dbReference type="eggNOG" id="KOG3012">
    <property type="taxonomic scope" value="Eukaryota"/>
</dbReference>
<evidence type="ECO:0000313" key="9">
    <source>
        <dbReference type="Proteomes" id="UP000007875"/>
    </source>
</evidence>
<keyword evidence="4 7" id="KW-1133">Transmembrane helix</keyword>
<protein>
    <recommendedName>
        <fullName evidence="10">Protein unc-50 homolog</fullName>
    </recommendedName>
</protein>
<comment type="similarity">
    <text evidence="2">Belongs to the unc-50 family.</text>
</comment>
<organism evidence="8 9">
    <name type="scientific">Ciona savignyi</name>
    <name type="common">Pacific transparent sea squirt</name>
    <dbReference type="NCBI Taxonomy" id="51511"/>
    <lineage>
        <taxon>Eukaryota</taxon>
        <taxon>Metazoa</taxon>
        <taxon>Chordata</taxon>
        <taxon>Tunicata</taxon>
        <taxon>Ascidiacea</taxon>
        <taxon>Phlebobranchia</taxon>
        <taxon>Cionidae</taxon>
        <taxon>Ciona</taxon>
    </lineage>
</organism>
<dbReference type="FunCoup" id="H2ZG25">
    <property type="interactions" value="842"/>
</dbReference>
<dbReference type="AlphaFoldDB" id="H2ZG25"/>
<dbReference type="InParanoid" id="H2ZG25"/>
<feature type="transmembrane region" description="Helical" evidence="7">
    <location>
        <begin position="105"/>
        <end position="124"/>
    </location>
</feature>
<feature type="transmembrane region" description="Helical" evidence="7">
    <location>
        <begin position="185"/>
        <end position="205"/>
    </location>
</feature>
<feature type="transmembrane region" description="Helical" evidence="7">
    <location>
        <begin position="217"/>
        <end position="238"/>
    </location>
</feature>